<accession>A0A8J5KEY7</accession>
<gene>
    <name evidence="3" type="ORF">ZIOFF_055832</name>
</gene>
<keyword evidence="4" id="KW-1185">Reference proteome</keyword>
<dbReference type="PANTHER" id="PTHR10026">
    <property type="entry name" value="CYCLIN"/>
    <property type="match status" value="1"/>
</dbReference>
<name>A0A8J5KEY7_ZINOF</name>
<dbReference type="InterPro" id="IPR036915">
    <property type="entry name" value="Cyclin-like_sf"/>
</dbReference>
<dbReference type="InterPro" id="IPR043198">
    <property type="entry name" value="Cyclin/Ssn8"/>
</dbReference>
<feature type="domain" description="Cyclin N-terminal" evidence="2">
    <location>
        <begin position="183"/>
        <end position="303"/>
    </location>
</feature>
<comment type="caution">
    <text evidence="3">The sequence shown here is derived from an EMBL/GenBank/DDBJ whole genome shotgun (WGS) entry which is preliminary data.</text>
</comment>
<dbReference type="EMBL" id="JACMSC010000015">
    <property type="protein sequence ID" value="KAG6487247.1"/>
    <property type="molecule type" value="Genomic_DNA"/>
</dbReference>
<dbReference type="GO" id="GO:0006357">
    <property type="term" value="P:regulation of transcription by RNA polymerase II"/>
    <property type="evidence" value="ECO:0007669"/>
    <property type="project" value="InterPro"/>
</dbReference>
<feature type="compositionally biased region" description="Basic and acidic residues" evidence="1">
    <location>
        <begin position="104"/>
        <end position="132"/>
    </location>
</feature>
<dbReference type="Proteomes" id="UP000734854">
    <property type="component" value="Unassembled WGS sequence"/>
</dbReference>
<evidence type="ECO:0000313" key="4">
    <source>
        <dbReference type="Proteomes" id="UP000734854"/>
    </source>
</evidence>
<dbReference type="SUPFAM" id="SSF47954">
    <property type="entry name" value="Cyclin-like"/>
    <property type="match status" value="2"/>
</dbReference>
<dbReference type="AlphaFoldDB" id="A0A8J5KEY7"/>
<proteinExistence type="predicted"/>
<sequence>MAASQPFDGGYRLRSASNSAAAGPSYSRFAFSYAIFHPAAPQNTFTNLSFSTNQRDHALSDFYAASGGPPPTKKRRFLPDRPAWDSGANGGTVSSSCRSVMRPPRPEDENARRRDLNEAQPHEQREPIRSEAEGAPFVTRSEIEMCSPSRKDGIDCLLETELRFSYCSYLQHLGLRLDLLWPQTTIGAAMVLCHRFFFRRSHACNDRFVSNRHPMIVPNKPDGICIGPIERRLIATAALFLATKSEDTPCLLNSVLRVSCEVSELLGIPYYPYLHHNKEWFEQYRERVIETEQKILTTLDFELQVEHPFVPLASVLGKLGLSQSVLHSLAWSMVSKGYRTSLCLQFKSRHIAAGAAFLAARTLNFETALHPNILHQFHTTPSILQEVVQQLMELS</sequence>
<dbReference type="InterPro" id="IPR006671">
    <property type="entry name" value="Cyclin_N"/>
</dbReference>
<protein>
    <recommendedName>
        <fullName evidence="2">Cyclin N-terminal domain-containing protein</fullName>
    </recommendedName>
</protein>
<evidence type="ECO:0000259" key="2">
    <source>
        <dbReference type="Pfam" id="PF00134"/>
    </source>
</evidence>
<evidence type="ECO:0000313" key="3">
    <source>
        <dbReference type="EMBL" id="KAG6487247.1"/>
    </source>
</evidence>
<dbReference type="GO" id="GO:0016538">
    <property type="term" value="F:cyclin-dependent protein serine/threonine kinase regulator activity"/>
    <property type="evidence" value="ECO:0007669"/>
    <property type="project" value="InterPro"/>
</dbReference>
<dbReference type="Pfam" id="PF00134">
    <property type="entry name" value="Cyclin_N"/>
    <property type="match status" value="1"/>
</dbReference>
<feature type="region of interest" description="Disordered" evidence="1">
    <location>
        <begin position="61"/>
        <end position="134"/>
    </location>
</feature>
<evidence type="ECO:0000256" key="1">
    <source>
        <dbReference type="SAM" id="MobiDB-lite"/>
    </source>
</evidence>
<organism evidence="3 4">
    <name type="scientific">Zingiber officinale</name>
    <name type="common">Ginger</name>
    <name type="synonym">Amomum zingiber</name>
    <dbReference type="NCBI Taxonomy" id="94328"/>
    <lineage>
        <taxon>Eukaryota</taxon>
        <taxon>Viridiplantae</taxon>
        <taxon>Streptophyta</taxon>
        <taxon>Embryophyta</taxon>
        <taxon>Tracheophyta</taxon>
        <taxon>Spermatophyta</taxon>
        <taxon>Magnoliopsida</taxon>
        <taxon>Liliopsida</taxon>
        <taxon>Zingiberales</taxon>
        <taxon>Zingiberaceae</taxon>
        <taxon>Zingiber</taxon>
    </lineage>
</organism>
<reference evidence="3 4" key="1">
    <citation type="submission" date="2020-08" db="EMBL/GenBank/DDBJ databases">
        <title>Plant Genome Project.</title>
        <authorList>
            <person name="Zhang R.-G."/>
        </authorList>
    </citation>
    <scope>NUCLEOTIDE SEQUENCE [LARGE SCALE GENOMIC DNA]</scope>
    <source>
        <tissue evidence="3">Rhizome</tissue>
    </source>
</reference>
<dbReference type="Gene3D" id="1.10.472.10">
    <property type="entry name" value="Cyclin-like"/>
    <property type="match status" value="2"/>
</dbReference>